<reference evidence="1" key="2">
    <citation type="journal article" date="2015" name="Fish Shellfish Immunol.">
        <title>Early steps in the European eel (Anguilla anguilla)-Vibrio vulnificus interaction in the gills: Role of the RtxA13 toxin.</title>
        <authorList>
            <person name="Callol A."/>
            <person name="Pajuelo D."/>
            <person name="Ebbesson L."/>
            <person name="Teles M."/>
            <person name="MacKenzie S."/>
            <person name="Amaro C."/>
        </authorList>
    </citation>
    <scope>NUCLEOTIDE SEQUENCE</scope>
</reference>
<organism evidence="1">
    <name type="scientific">Anguilla anguilla</name>
    <name type="common">European freshwater eel</name>
    <name type="synonym">Muraena anguilla</name>
    <dbReference type="NCBI Taxonomy" id="7936"/>
    <lineage>
        <taxon>Eukaryota</taxon>
        <taxon>Metazoa</taxon>
        <taxon>Chordata</taxon>
        <taxon>Craniata</taxon>
        <taxon>Vertebrata</taxon>
        <taxon>Euteleostomi</taxon>
        <taxon>Actinopterygii</taxon>
        <taxon>Neopterygii</taxon>
        <taxon>Teleostei</taxon>
        <taxon>Anguilliformes</taxon>
        <taxon>Anguillidae</taxon>
        <taxon>Anguilla</taxon>
    </lineage>
</organism>
<dbReference type="EMBL" id="GBXM01046548">
    <property type="protein sequence ID" value="JAH62029.1"/>
    <property type="molecule type" value="Transcribed_RNA"/>
</dbReference>
<name>A0A0E9U7Y9_ANGAN</name>
<proteinExistence type="predicted"/>
<protein>
    <submittedName>
        <fullName evidence="1">Uncharacterized protein</fullName>
    </submittedName>
</protein>
<accession>A0A0E9U7Y9</accession>
<sequence>MTCTSKHCTAFQNPHIWGEQLKRKKKFSCINVQTDFPAT</sequence>
<dbReference type="AlphaFoldDB" id="A0A0E9U7Y9"/>
<reference evidence="1" key="1">
    <citation type="submission" date="2014-11" db="EMBL/GenBank/DDBJ databases">
        <authorList>
            <person name="Amaro Gonzalez C."/>
        </authorList>
    </citation>
    <scope>NUCLEOTIDE SEQUENCE</scope>
</reference>
<evidence type="ECO:0000313" key="1">
    <source>
        <dbReference type="EMBL" id="JAH62029.1"/>
    </source>
</evidence>